<comment type="similarity">
    <text evidence="1 6">Belongs to the universal ribosomal protein uS7 family.</text>
</comment>
<accession>A0A2H0QX35</accession>
<keyword evidence="6" id="KW-0820">tRNA-binding</keyword>
<comment type="function">
    <text evidence="6">One of the primary rRNA binding proteins, it binds directly to 16S rRNA where it nucleates assembly of the head domain of the 30S subunit. Is located at the subunit interface close to the decoding center, probably blocks exit of the E-site tRNA.</text>
</comment>
<dbReference type="GO" id="GO:0000049">
    <property type="term" value="F:tRNA binding"/>
    <property type="evidence" value="ECO:0007669"/>
    <property type="project" value="UniProtKB-UniRule"/>
</dbReference>
<dbReference type="FunFam" id="1.10.455.10:FF:000001">
    <property type="entry name" value="30S ribosomal protein S7"/>
    <property type="match status" value="1"/>
</dbReference>
<proteinExistence type="inferred from homology"/>
<gene>
    <name evidence="6" type="primary">rpsG</name>
    <name evidence="8" type="ORF">COV34_00305</name>
</gene>
<dbReference type="CDD" id="cd14869">
    <property type="entry name" value="uS7_Bacteria"/>
    <property type="match status" value="1"/>
</dbReference>
<dbReference type="InterPro" id="IPR005717">
    <property type="entry name" value="Ribosomal_uS7_bac/org-type"/>
</dbReference>
<comment type="subunit">
    <text evidence="6">Part of the 30S ribosomal subunit. Contacts proteins S9 and S11.</text>
</comment>
<evidence type="ECO:0000256" key="1">
    <source>
        <dbReference type="ARBA" id="ARBA00007151"/>
    </source>
</evidence>
<reference evidence="8 9" key="1">
    <citation type="submission" date="2017-09" db="EMBL/GenBank/DDBJ databases">
        <title>Depth-based differentiation of microbial function through sediment-hosted aquifers and enrichment of novel symbionts in the deep terrestrial subsurface.</title>
        <authorList>
            <person name="Probst A.J."/>
            <person name="Ladd B."/>
            <person name="Jarett J.K."/>
            <person name="Geller-Mcgrath D.E."/>
            <person name="Sieber C.M."/>
            <person name="Emerson J.B."/>
            <person name="Anantharaman K."/>
            <person name="Thomas B.C."/>
            <person name="Malmstrom R."/>
            <person name="Stieglmeier M."/>
            <person name="Klingl A."/>
            <person name="Woyke T."/>
            <person name="Ryan C.M."/>
            <person name="Banfield J.F."/>
        </authorList>
    </citation>
    <scope>NUCLEOTIDE SEQUENCE [LARGE SCALE GENOMIC DNA]</scope>
    <source>
        <strain evidence="8">CG10_big_fil_rev_8_21_14_0_10_42_12</strain>
    </source>
</reference>
<keyword evidence="5 6" id="KW-0687">Ribonucleoprotein</keyword>
<dbReference type="Proteomes" id="UP000231333">
    <property type="component" value="Unassembled WGS sequence"/>
</dbReference>
<sequence length="157" mass="17953">MRRPVKNRNIVKPDRVYNADHIAKFINYVMWSGKKETARKVVYNALDIIKEKEKVKDPLEVLGTALKNTAPNMEVRSRRVGGANYQVPVEVRPARRSMLSMKWIINAARAKKGRPVAEKLADEIILASKNEGEAVKKRENTHKMAEANKAFAHFSWN</sequence>
<dbReference type="PANTHER" id="PTHR11205">
    <property type="entry name" value="RIBOSOMAL PROTEIN S7"/>
    <property type="match status" value="1"/>
</dbReference>
<evidence type="ECO:0000313" key="9">
    <source>
        <dbReference type="Proteomes" id="UP000231333"/>
    </source>
</evidence>
<dbReference type="Pfam" id="PF00177">
    <property type="entry name" value="Ribosomal_S7"/>
    <property type="match status" value="1"/>
</dbReference>
<dbReference type="InterPro" id="IPR000235">
    <property type="entry name" value="Ribosomal_uS7"/>
</dbReference>
<keyword evidence="3 6" id="KW-0694">RNA-binding</keyword>
<dbReference type="Gene3D" id="1.10.455.10">
    <property type="entry name" value="Ribosomal protein S7 domain"/>
    <property type="match status" value="1"/>
</dbReference>
<dbReference type="AlphaFoldDB" id="A0A2H0QX35"/>
<dbReference type="InterPro" id="IPR036823">
    <property type="entry name" value="Ribosomal_uS7_dom_sf"/>
</dbReference>
<organism evidence="8 9">
    <name type="scientific">Candidatus Zambryskibacteria bacterium CG10_big_fil_rev_8_21_14_0_10_42_12</name>
    <dbReference type="NCBI Taxonomy" id="1975115"/>
    <lineage>
        <taxon>Bacteria</taxon>
        <taxon>Candidatus Zambryskiibacteriota</taxon>
    </lineage>
</organism>
<evidence type="ECO:0000256" key="3">
    <source>
        <dbReference type="ARBA" id="ARBA00022884"/>
    </source>
</evidence>
<dbReference type="GO" id="GO:0003735">
    <property type="term" value="F:structural constituent of ribosome"/>
    <property type="evidence" value="ECO:0007669"/>
    <property type="project" value="InterPro"/>
</dbReference>
<dbReference type="GO" id="GO:0006412">
    <property type="term" value="P:translation"/>
    <property type="evidence" value="ECO:0007669"/>
    <property type="project" value="UniProtKB-UniRule"/>
</dbReference>
<dbReference type="PIRSF" id="PIRSF002122">
    <property type="entry name" value="RPS7p_RPS7a_RPS5e_RPS7o"/>
    <property type="match status" value="1"/>
</dbReference>
<dbReference type="InterPro" id="IPR023798">
    <property type="entry name" value="Ribosomal_uS7_dom"/>
</dbReference>
<evidence type="ECO:0000256" key="6">
    <source>
        <dbReference type="HAMAP-Rule" id="MF_00480"/>
    </source>
</evidence>
<evidence type="ECO:0000313" key="8">
    <source>
        <dbReference type="EMBL" id="PIR38829.1"/>
    </source>
</evidence>
<dbReference type="GO" id="GO:0015935">
    <property type="term" value="C:small ribosomal subunit"/>
    <property type="evidence" value="ECO:0007669"/>
    <property type="project" value="InterPro"/>
</dbReference>
<feature type="domain" description="Small ribosomal subunit protein uS7" evidence="7">
    <location>
        <begin position="2"/>
        <end position="149"/>
    </location>
</feature>
<dbReference type="SUPFAM" id="SSF47973">
    <property type="entry name" value="Ribosomal protein S7"/>
    <property type="match status" value="1"/>
</dbReference>
<name>A0A2H0QX35_9BACT</name>
<protein>
    <recommendedName>
        <fullName evidence="6">Small ribosomal subunit protein uS7</fullName>
    </recommendedName>
</protein>
<evidence type="ECO:0000256" key="5">
    <source>
        <dbReference type="ARBA" id="ARBA00023274"/>
    </source>
</evidence>
<keyword evidence="2 6" id="KW-0699">rRNA-binding</keyword>
<dbReference type="NCBIfam" id="TIGR01029">
    <property type="entry name" value="rpsG_bact"/>
    <property type="match status" value="1"/>
</dbReference>
<evidence type="ECO:0000259" key="7">
    <source>
        <dbReference type="Pfam" id="PF00177"/>
    </source>
</evidence>
<evidence type="ECO:0000256" key="4">
    <source>
        <dbReference type="ARBA" id="ARBA00022980"/>
    </source>
</evidence>
<dbReference type="GO" id="GO:0019843">
    <property type="term" value="F:rRNA binding"/>
    <property type="evidence" value="ECO:0007669"/>
    <property type="project" value="UniProtKB-UniRule"/>
</dbReference>
<dbReference type="HAMAP" id="MF_00480_B">
    <property type="entry name" value="Ribosomal_uS7_B"/>
    <property type="match status" value="1"/>
</dbReference>
<keyword evidence="4 6" id="KW-0689">Ribosomal protein</keyword>
<comment type="caution">
    <text evidence="8">The sequence shown here is derived from an EMBL/GenBank/DDBJ whole genome shotgun (WGS) entry which is preliminary data.</text>
</comment>
<dbReference type="EMBL" id="PCXL01000007">
    <property type="protein sequence ID" value="PIR38829.1"/>
    <property type="molecule type" value="Genomic_DNA"/>
</dbReference>
<evidence type="ECO:0000256" key="2">
    <source>
        <dbReference type="ARBA" id="ARBA00022730"/>
    </source>
</evidence>